<comment type="caution">
    <text evidence="1">The sequence shown here is derived from an EMBL/GenBank/DDBJ whole genome shotgun (WGS) entry which is preliminary data.</text>
</comment>
<name>A0A5J4UW09_9EUKA</name>
<dbReference type="AlphaFoldDB" id="A0A5J4UW09"/>
<feature type="non-terminal residue" evidence="1">
    <location>
        <position position="67"/>
    </location>
</feature>
<proteinExistence type="predicted"/>
<gene>
    <name evidence="1" type="ORF">EZS28_030507</name>
</gene>
<evidence type="ECO:0000313" key="1">
    <source>
        <dbReference type="EMBL" id="KAA6373965.1"/>
    </source>
</evidence>
<organism evidence="1 2">
    <name type="scientific">Streblomastix strix</name>
    <dbReference type="NCBI Taxonomy" id="222440"/>
    <lineage>
        <taxon>Eukaryota</taxon>
        <taxon>Metamonada</taxon>
        <taxon>Preaxostyla</taxon>
        <taxon>Oxymonadida</taxon>
        <taxon>Streblomastigidae</taxon>
        <taxon>Streblomastix</taxon>
    </lineage>
</organism>
<sequence>MQVRVEDIQKHLTNLKITKQGKRACVVINGDEIGIQAYCDIGDQCFKISAEYKDDEICLAIDRSEPQ</sequence>
<dbReference type="EMBL" id="SNRW01012331">
    <property type="protein sequence ID" value="KAA6373965.1"/>
    <property type="molecule type" value="Genomic_DNA"/>
</dbReference>
<protein>
    <submittedName>
        <fullName evidence="1">Uncharacterized protein</fullName>
    </submittedName>
</protein>
<accession>A0A5J4UW09</accession>
<dbReference type="Proteomes" id="UP000324800">
    <property type="component" value="Unassembled WGS sequence"/>
</dbReference>
<evidence type="ECO:0000313" key="2">
    <source>
        <dbReference type="Proteomes" id="UP000324800"/>
    </source>
</evidence>
<reference evidence="1 2" key="1">
    <citation type="submission" date="2019-03" db="EMBL/GenBank/DDBJ databases">
        <title>Single cell metagenomics reveals metabolic interactions within the superorganism composed of flagellate Streblomastix strix and complex community of Bacteroidetes bacteria on its surface.</title>
        <authorList>
            <person name="Treitli S.C."/>
            <person name="Kolisko M."/>
            <person name="Husnik F."/>
            <person name="Keeling P."/>
            <person name="Hampl V."/>
        </authorList>
    </citation>
    <scope>NUCLEOTIDE SEQUENCE [LARGE SCALE GENOMIC DNA]</scope>
    <source>
        <strain evidence="1">ST1C</strain>
    </source>
</reference>